<reference evidence="1" key="1">
    <citation type="journal article" date="2023" name="Insect Mol. Biol.">
        <title>Genome sequencing provides insights into the evolution of gene families encoding plant cell wall-degrading enzymes in longhorned beetles.</title>
        <authorList>
            <person name="Shin N.R."/>
            <person name="Okamura Y."/>
            <person name="Kirsch R."/>
            <person name="Pauchet Y."/>
        </authorList>
    </citation>
    <scope>NUCLEOTIDE SEQUENCE</scope>
    <source>
        <strain evidence="1">MMC_N1</strain>
    </source>
</reference>
<keyword evidence="2" id="KW-1185">Reference proteome</keyword>
<organism evidence="1 2">
    <name type="scientific">Molorchus minor</name>
    <dbReference type="NCBI Taxonomy" id="1323400"/>
    <lineage>
        <taxon>Eukaryota</taxon>
        <taxon>Metazoa</taxon>
        <taxon>Ecdysozoa</taxon>
        <taxon>Arthropoda</taxon>
        <taxon>Hexapoda</taxon>
        <taxon>Insecta</taxon>
        <taxon>Pterygota</taxon>
        <taxon>Neoptera</taxon>
        <taxon>Endopterygota</taxon>
        <taxon>Coleoptera</taxon>
        <taxon>Polyphaga</taxon>
        <taxon>Cucujiformia</taxon>
        <taxon>Chrysomeloidea</taxon>
        <taxon>Cerambycidae</taxon>
        <taxon>Lamiinae</taxon>
        <taxon>Monochamini</taxon>
        <taxon>Molorchus</taxon>
    </lineage>
</organism>
<dbReference type="Proteomes" id="UP001162164">
    <property type="component" value="Unassembled WGS sequence"/>
</dbReference>
<sequence>MLADQRDTGTAVAGHENGTICENQPLWVSGSPFDHSYVGPAGLQAFYLLALFCHQACFLRRLVTHRGCLFGVIEDHIRVSTSVGRRAGIWASIKNNNIRKFNNLKQSIQFTIKTPPQWIKNLSNTEIPQQVSNFLALGPKFSIEPKKIRYQNTKISGRPRLPHT</sequence>
<comment type="caution">
    <text evidence="1">The sequence shown here is derived from an EMBL/GenBank/DDBJ whole genome shotgun (WGS) entry which is preliminary data.</text>
</comment>
<evidence type="ECO:0000313" key="1">
    <source>
        <dbReference type="EMBL" id="KAJ8959262.1"/>
    </source>
</evidence>
<evidence type="ECO:0000313" key="2">
    <source>
        <dbReference type="Proteomes" id="UP001162164"/>
    </source>
</evidence>
<name>A0ABQ9IRD3_9CUCU</name>
<protein>
    <submittedName>
        <fullName evidence="1">Uncharacterized protein</fullName>
    </submittedName>
</protein>
<proteinExistence type="predicted"/>
<gene>
    <name evidence="1" type="ORF">NQ317_019683</name>
</gene>
<dbReference type="EMBL" id="JAPWTJ010003275">
    <property type="protein sequence ID" value="KAJ8959262.1"/>
    <property type="molecule type" value="Genomic_DNA"/>
</dbReference>
<accession>A0ABQ9IRD3</accession>